<keyword evidence="1" id="KW-1133">Transmembrane helix</keyword>
<name>A0AAD7W9V6_9TELE</name>
<feature type="transmembrane region" description="Helical" evidence="1">
    <location>
        <begin position="86"/>
        <end position="110"/>
    </location>
</feature>
<proteinExistence type="predicted"/>
<gene>
    <name evidence="2" type="ORF">AAFF_G00126140</name>
</gene>
<dbReference type="AlphaFoldDB" id="A0AAD7W9V6"/>
<evidence type="ECO:0000313" key="2">
    <source>
        <dbReference type="EMBL" id="KAJ8388858.1"/>
    </source>
</evidence>
<protein>
    <submittedName>
        <fullName evidence="2">Uncharacterized protein</fullName>
    </submittedName>
</protein>
<sequence>MRKGVLVLLYKRVDWTELGNWRLLTLLTTDFEWVLGPGSLAGAYSCVRVNGFLSGAVEQAGGNWENWEARLALVRSRLGVWSRRRLLLMGKVVVFMSVLLPLLLHLAYVFPVPARAKLAQMRAVFRFLWGGRYYLAGFFRHLVALTHVVPQADVNSPAYEAVARFFHQCPPSASRAEALDHRLSLSPGGVFLWGARWSQVGQSVDF</sequence>
<evidence type="ECO:0000313" key="3">
    <source>
        <dbReference type="Proteomes" id="UP001221898"/>
    </source>
</evidence>
<dbReference type="Proteomes" id="UP001221898">
    <property type="component" value="Unassembled WGS sequence"/>
</dbReference>
<comment type="caution">
    <text evidence="2">The sequence shown here is derived from an EMBL/GenBank/DDBJ whole genome shotgun (WGS) entry which is preliminary data.</text>
</comment>
<dbReference type="EMBL" id="JAINUG010000189">
    <property type="protein sequence ID" value="KAJ8388858.1"/>
    <property type="molecule type" value="Genomic_DNA"/>
</dbReference>
<accession>A0AAD7W9V6</accession>
<keyword evidence="3" id="KW-1185">Reference proteome</keyword>
<organism evidence="2 3">
    <name type="scientific">Aldrovandia affinis</name>
    <dbReference type="NCBI Taxonomy" id="143900"/>
    <lineage>
        <taxon>Eukaryota</taxon>
        <taxon>Metazoa</taxon>
        <taxon>Chordata</taxon>
        <taxon>Craniata</taxon>
        <taxon>Vertebrata</taxon>
        <taxon>Euteleostomi</taxon>
        <taxon>Actinopterygii</taxon>
        <taxon>Neopterygii</taxon>
        <taxon>Teleostei</taxon>
        <taxon>Notacanthiformes</taxon>
        <taxon>Halosauridae</taxon>
        <taxon>Aldrovandia</taxon>
    </lineage>
</organism>
<keyword evidence="1" id="KW-0472">Membrane</keyword>
<keyword evidence="1" id="KW-0812">Transmembrane</keyword>
<reference evidence="2" key="1">
    <citation type="journal article" date="2023" name="Science">
        <title>Genome structures resolve the early diversification of teleost fishes.</title>
        <authorList>
            <person name="Parey E."/>
            <person name="Louis A."/>
            <person name="Montfort J."/>
            <person name="Bouchez O."/>
            <person name="Roques C."/>
            <person name="Iampietro C."/>
            <person name="Lluch J."/>
            <person name="Castinel A."/>
            <person name="Donnadieu C."/>
            <person name="Desvignes T."/>
            <person name="Floi Bucao C."/>
            <person name="Jouanno E."/>
            <person name="Wen M."/>
            <person name="Mejri S."/>
            <person name="Dirks R."/>
            <person name="Jansen H."/>
            <person name="Henkel C."/>
            <person name="Chen W.J."/>
            <person name="Zahm M."/>
            <person name="Cabau C."/>
            <person name="Klopp C."/>
            <person name="Thompson A.W."/>
            <person name="Robinson-Rechavi M."/>
            <person name="Braasch I."/>
            <person name="Lecointre G."/>
            <person name="Bobe J."/>
            <person name="Postlethwait J.H."/>
            <person name="Berthelot C."/>
            <person name="Roest Crollius H."/>
            <person name="Guiguen Y."/>
        </authorList>
    </citation>
    <scope>NUCLEOTIDE SEQUENCE</scope>
    <source>
        <strain evidence="2">NC1722</strain>
    </source>
</reference>
<evidence type="ECO:0000256" key="1">
    <source>
        <dbReference type="SAM" id="Phobius"/>
    </source>
</evidence>